<dbReference type="SUPFAM" id="SSF54862">
    <property type="entry name" value="4Fe-4S ferredoxins"/>
    <property type="match status" value="1"/>
</dbReference>
<dbReference type="PANTHER" id="PTHR42859">
    <property type="entry name" value="OXIDOREDUCTASE"/>
    <property type="match status" value="1"/>
</dbReference>
<dbReference type="EMBL" id="UINC01002067">
    <property type="protein sequence ID" value="SUZ92536.1"/>
    <property type="molecule type" value="Genomic_DNA"/>
</dbReference>
<dbReference type="GO" id="GO:0051539">
    <property type="term" value="F:4 iron, 4 sulfur cluster binding"/>
    <property type="evidence" value="ECO:0007669"/>
    <property type="project" value="UniProtKB-KW"/>
</dbReference>
<evidence type="ECO:0000313" key="10">
    <source>
        <dbReference type="EMBL" id="SUZ92536.1"/>
    </source>
</evidence>
<dbReference type="PANTHER" id="PTHR42859:SF2">
    <property type="entry name" value="FERREDOXIN"/>
    <property type="match status" value="1"/>
</dbReference>
<dbReference type="GO" id="GO:0009055">
    <property type="term" value="F:electron transfer activity"/>
    <property type="evidence" value="ECO:0007669"/>
    <property type="project" value="InterPro"/>
</dbReference>
<gene>
    <name evidence="10" type="ORF">METZ01_LOCUS45390</name>
</gene>
<evidence type="ECO:0000256" key="2">
    <source>
        <dbReference type="ARBA" id="ARBA00001966"/>
    </source>
</evidence>
<dbReference type="GO" id="GO:0046872">
    <property type="term" value="F:metal ion binding"/>
    <property type="evidence" value="ECO:0007669"/>
    <property type="project" value="UniProtKB-KW"/>
</dbReference>
<evidence type="ECO:0000259" key="9">
    <source>
        <dbReference type="PROSITE" id="PS51379"/>
    </source>
</evidence>
<dbReference type="AlphaFoldDB" id="A0A381RL30"/>
<feature type="domain" description="4Fe-4S ferredoxin-type" evidence="9">
    <location>
        <begin position="1"/>
        <end position="31"/>
    </location>
</feature>
<feature type="domain" description="4Fe-4S ferredoxin-type" evidence="9">
    <location>
        <begin position="50"/>
        <end position="79"/>
    </location>
</feature>
<evidence type="ECO:0000256" key="8">
    <source>
        <dbReference type="ARBA" id="ARBA00023014"/>
    </source>
</evidence>
<dbReference type="InterPro" id="IPR050294">
    <property type="entry name" value="RnfB_subfamily"/>
</dbReference>
<sequence>MTYIIAEPCVGTCDTACVEVCPVDCIHGPYDKEGAGAEAKVDGFVPKDEDMLYIDPEECIDCGACEPECPVEAIFEESEVPEEWHKYSKINYEWFGREYAG</sequence>
<evidence type="ECO:0000256" key="5">
    <source>
        <dbReference type="ARBA" id="ARBA00022723"/>
    </source>
</evidence>
<dbReference type="PROSITE" id="PS00198">
    <property type="entry name" value="4FE4S_FER_1"/>
    <property type="match status" value="1"/>
</dbReference>
<evidence type="ECO:0000256" key="3">
    <source>
        <dbReference type="ARBA" id="ARBA00022448"/>
    </source>
</evidence>
<evidence type="ECO:0000256" key="6">
    <source>
        <dbReference type="ARBA" id="ARBA00022982"/>
    </source>
</evidence>
<keyword evidence="3" id="KW-0813">Transport</keyword>
<keyword evidence="5" id="KW-0479">Metal-binding</keyword>
<dbReference type="InterPro" id="IPR017900">
    <property type="entry name" value="4Fe4S_Fe_S_CS"/>
</dbReference>
<keyword evidence="7" id="KW-0408">Iron</keyword>
<dbReference type="Pfam" id="PF00037">
    <property type="entry name" value="Fer4"/>
    <property type="match status" value="1"/>
</dbReference>
<comment type="cofactor">
    <cofactor evidence="2">
        <name>[4Fe-4S] cluster</name>
        <dbReference type="ChEBI" id="CHEBI:49883"/>
    </cofactor>
</comment>
<dbReference type="InterPro" id="IPR017896">
    <property type="entry name" value="4Fe4S_Fe-S-bd"/>
</dbReference>
<name>A0A381RL30_9ZZZZ</name>
<comment type="cofactor">
    <cofactor evidence="1">
        <name>[3Fe-4S] cluster</name>
        <dbReference type="ChEBI" id="CHEBI:21137"/>
    </cofactor>
</comment>
<proteinExistence type="predicted"/>
<evidence type="ECO:0000256" key="1">
    <source>
        <dbReference type="ARBA" id="ARBA00001927"/>
    </source>
</evidence>
<keyword evidence="8" id="KW-0411">Iron-sulfur</keyword>
<organism evidence="10">
    <name type="scientific">marine metagenome</name>
    <dbReference type="NCBI Taxonomy" id="408172"/>
    <lineage>
        <taxon>unclassified sequences</taxon>
        <taxon>metagenomes</taxon>
        <taxon>ecological metagenomes</taxon>
    </lineage>
</organism>
<evidence type="ECO:0000256" key="4">
    <source>
        <dbReference type="ARBA" id="ARBA00022485"/>
    </source>
</evidence>
<keyword evidence="6" id="KW-0249">Electron transport</keyword>
<keyword evidence="4" id="KW-0004">4Fe-4S</keyword>
<protein>
    <recommendedName>
        <fullName evidence="9">4Fe-4S ferredoxin-type domain-containing protein</fullName>
    </recommendedName>
</protein>
<dbReference type="PROSITE" id="PS51379">
    <property type="entry name" value="4FE4S_FER_2"/>
    <property type="match status" value="2"/>
</dbReference>
<reference evidence="10" key="1">
    <citation type="submission" date="2018-05" db="EMBL/GenBank/DDBJ databases">
        <authorList>
            <person name="Lanie J.A."/>
            <person name="Ng W.-L."/>
            <person name="Kazmierczak K.M."/>
            <person name="Andrzejewski T.M."/>
            <person name="Davidsen T.M."/>
            <person name="Wayne K.J."/>
            <person name="Tettelin H."/>
            <person name="Glass J.I."/>
            <person name="Rusch D."/>
            <person name="Podicherti R."/>
            <person name="Tsui H.-C.T."/>
            <person name="Winkler M.E."/>
        </authorList>
    </citation>
    <scope>NUCLEOTIDE SEQUENCE</scope>
</reference>
<dbReference type="InterPro" id="IPR000813">
    <property type="entry name" value="7Fe_ferredoxin"/>
</dbReference>
<dbReference type="PRINTS" id="PR00354">
    <property type="entry name" value="7FE8SFRDOXIN"/>
</dbReference>
<dbReference type="Gene3D" id="3.30.70.20">
    <property type="match status" value="1"/>
</dbReference>
<accession>A0A381RL30</accession>
<evidence type="ECO:0000256" key="7">
    <source>
        <dbReference type="ARBA" id="ARBA00023004"/>
    </source>
</evidence>